<sequence length="160" mass="17775">MMNPIGGNLTIVEISIEIDPIGTLPLEETKAILGTKDMTILIIYDVARKVKADVPDLDGKYDPNAFVDWLDRLEDYEFHRVCFAKMKLVDSTNQGESKPFKAVTFQETSYSKGQAQSNKFAMNDTHPSQTINVGKGSSFTSLLVHSSSSPIVCHKCEEDE</sequence>
<name>A0A9Q1QE31_9CARY</name>
<proteinExistence type="predicted"/>
<evidence type="ECO:0000313" key="1">
    <source>
        <dbReference type="EMBL" id="KAJ8437295.1"/>
    </source>
</evidence>
<dbReference type="EMBL" id="JAKOGI010000308">
    <property type="protein sequence ID" value="KAJ8437295.1"/>
    <property type="molecule type" value="Genomic_DNA"/>
</dbReference>
<dbReference type="AlphaFoldDB" id="A0A9Q1QE31"/>
<comment type="caution">
    <text evidence="1">The sequence shown here is derived from an EMBL/GenBank/DDBJ whole genome shotgun (WGS) entry which is preliminary data.</text>
</comment>
<accession>A0A9Q1QE31</accession>
<protein>
    <submittedName>
        <fullName evidence="1">Uncharacterized protein</fullName>
    </submittedName>
</protein>
<gene>
    <name evidence="1" type="ORF">Cgig2_006399</name>
</gene>
<reference evidence="1" key="1">
    <citation type="submission" date="2022-04" db="EMBL/GenBank/DDBJ databases">
        <title>Carnegiea gigantea Genome sequencing and assembly v2.</title>
        <authorList>
            <person name="Copetti D."/>
            <person name="Sanderson M.J."/>
            <person name="Burquez A."/>
            <person name="Wojciechowski M.F."/>
        </authorList>
    </citation>
    <scope>NUCLEOTIDE SEQUENCE</scope>
    <source>
        <strain evidence="1">SGP5-SGP5p</strain>
        <tissue evidence="1">Aerial part</tissue>
    </source>
</reference>
<organism evidence="1 2">
    <name type="scientific">Carnegiea gigantea</name>
    <dbReference type="NCBI Taxonomy" id="171969"/>
    <lineage>
        <taxon>Eukaryota</taxon>
        <taxon>Viridiplantae</taxon>
        <taxon>Streptophyta</taxon>
        <taxon>Embryophyta</taxon>
        <taxon>Tracheophyta</taxon>
        <taxon>Spermatophyta</taxon>
        <taxon>Magnoliopsida</taxon>
        <taxon>eudicotyledons</taxon>
        <taxon>Gunneridae</taxon>
        <taxon>Pentapetalae</taxon>
        <taxon>Caryophyllales</taxon>
        <taxon>Cactineae</taxon>
        <taxon>Cactaceae</taxon>
        <taxon>Cactoideae</taxon>
        <taxon>Echinocereeae</taxon>
        <taxon>Carnegiea</taxon>
    </lineage>
</organism>
<keyword evidence="2" id="KW-1185">Reference proteome</keyword>
<evidence type="ECO:0000313" key="2">
    <source>
        <dbReference type="Proteomes" id="UP001153076"/>
    </source>
</evidence>
<dbReference type="Proteomes" id="UP001153076">
    <property type="component" value="Unassembled WGS sequence"/>
</dbReference>
<dbReference type="OrthoDB" id="1934635at2759"/>